<dbReference type="PIRSF" id="PIRSF006769">
    <property type="entry name" value="RibD"/>
    <property type="match status" value="1"/>
</dbReference>
<keyword evidence="9" id="KW-0511">Multifunctional enzyme</keyword>
<dbReference type="InterPro" id="IPR002125">
    <property type="entry name" value="CMP_dCMP_dom"/>
</dbReference>
<dbReference type="EC" id="3.5.4.26" evidence="10"/>
<dbReference type="PROSITE" id="PS51747">
    <property type="entry name" value="CYT_DCMP_DEAMINASES_2"/>
    <property type="match status" value="1"/>
</dbReference>
<keyword evidence="8 10" id="KW-0862">Zinc</keyword>
<keyword evidence="10" id="KW-0378">Hydrolase</keyword>
<keyword evidence="10" id="KW-0521">NADP</keyword>
<dbReference type="Gene3D" id="3.40.140.10">
    <property type="entry name" value="Cytidine Deaminase, domain 2"/>
    <property type="match status" value="1"/>
</dbReference>
<evidence type="ECO:0000256" key="1">
    <source>
        <dbReference type="ARBA" id="ARBA00002151"/>
    </source>
</evidence>
<keyword evidence="7 10" id="KW-0479">Metal-binding</keyword>
<dbReference type="PANTHER" id="PTHR11079">
    <property type="entry name" value="CYTOSINE DEAMINASE FAMILY MEMBER"/>
    <property type="match status" value="1"/>
</dbReference>
<comment type="similarity">
    <text evidence="4 10">In the N-terminal section; belongs to the cytidine and deoxycytidylate deaminase family.</text>
</comment>
<comment type="caution">
    <text evidence="12">The sequence shown here is derived from an EMBL/GenBank/DDBJ whole genome shotgun (WGS) entry which is preliminary data.</text>
</comment>
<dbReference type="SUPFAM" id="SSF53597">
    <property type="entry name" value="Dihydrofolate reductase-like"/>
    <property type="match status" value="1"/>
</dbReference>
<evidence type="ECO:0000256" key="3">
    <source>
        <dbReference type="ARBA" id="ARBA00004910"/>
    </source>
</evidence>
<comment type="function">
    <text evidence="1 10">Converts 2,5-diamino-6-(ribosylamino)-4(3h)-pyrimidinone 5'-phosphate into 5-amino-6-(ribosylamino)-2,4(1h,3h)-pyrimidinedione 5'-phosphate.</text>
</comment>
<comment type="catalytic activity">
    <reaction evidence="10">
        <text>2,5-diamino-6-hydroxy-4-(5-phosphoribosylamino)-pyrimidine + H2O + H(+) = 5-amino-6-(5-phospho-D-ribosylamino)uracil + NH4(+)</text>
        <dbReference type="Rhea" id="RHEA:21868"/>
        <dbReference type="ChEBI" id="CHEBI:15377"/>
        <dbReference type="ChEBI" id="CHEBI:15378"/>
        <dbReference type="ChEBI" id="CHEBI:28938"/>
        <dbReference type="ChEBI" id="CHEBI:58453"/>
        <dbReference type="ChEBI" id="CHEBI:58614"/>
        <dbReference type="EC" id="3.5.4.26"/>
    </reaction>
</comment>
<reference evidence="12" key="1">
    <citation type="journal article" date="2023" name="Antonie Van Leeuwenhoek">
        <title>Mesoterricola silvestris gen. nov., sp. nov., Mesoterricola sediminis sp. nov., Geothrix oryzae sp. nov., Geothrix edaphica sp. nov., Geothrix rubra sp. nov., and Geothrix limicola sp. nov., six novel members of Acidobacteriota isolated from soils.</title>
        <authorList>
            <person name="Itoh H."/>
            <person name="Sugisawa Y."/>
            <person name="Mise K."/>
            <person name="Xu Z."/>
            <person name="Kuniyasu M."/>
            <person name="Ushijima N."/>
            <person name="Kawano K."/>
            <person name="Kobayashi E."/>
            <person name="Shiratori Y."/>
            <person name="Masuda Y."/>
            <person name="Senoo K."/>
        </authorList>
    </citation>
    <scope>NUCLEOTIDE SEQUENCE</scope>
    <source>
        <strain evidence="12">Red802</strain>
    </source>
</reference>
<keyword evidence="6 10" id="KW-0686">Riboflavin biosynthesis</keyword>
<evidence type="ECO:0000256" key="4">
    <source>
        <dbReference type="ARBA" id="ARBA00005259"/>
    </source>
</evidence>
<evidence type="ECO:0000313" key="13">
    <source>
        <dbReference type="Proteomes" id="UP001165044"/>
    </source>
</evidence>
<comment type="similarity">
    <text evidence="5 10">In the C-terminal section; belongs to the HTP reductase family.</text>
</comment>
<evidence type="ECO:0000256" key="8">
    <source>
        <dbReference type="ARBA" id="ARBA00022833"/>
    </source>
</evidence>
<proteinExistence type="inferred from homology"/>
<evidence type="ECO:0000256" key="2">
    <source>
        <dbReference type="ARBA" id="ARBA00004882"/>
    </source>
</evidence>
<keyword evidence="13" id="KW-1185">Reference proteome</keyword>
<dbReference type="Proteomes" id="UP001165044">
    <property type="component" value="Unassembled WGS sequence"/>
</dbReference>
<comment type="catalytic activity">
    <reaction evidence="10">
        <text>5-amino-6-(5-phospho-D-ribitylamino)uracil + NADP(+) = 5-amino-6-(5-phospho-D-ribosylamino)uracil + NADPH + H(+)</text>
        <dbReference type="Rhea" id="RHEA:17845"/>
        <dbReference type="ChEBI" id="CHEBI:15378"/>
        <dbReference type="ChEBI" id="CHEBI:57783"/>
        <dbReference type="ChEBI" id="CHEBI:58349"/>
        <dbReference type="ChEBI" id="CHEBI:58421"/>
        <dbReference type="ChEBI" id="CHEBI:58453"/>
        <dbReference type="EC" id="1.1.1.193"/>
    </reaction>
</comment>
<protein>
    <recommendedName>
        <fullName evidence="10">Riboflavin biosynthesis protein RibD</fullName>
    </recommendedName>
    <domain>
        <recommendedName>
            <fullName evidence="10">Diaminohydroxyphosphoribosylaminopyrimidine deaminase</fullName>
            <shortName evidence="10">DRAP deaminase</shortName>
            <ecNumber evidence="10">3.5.4.26</ecNumber>
        </recommendedName>
        <alternativeName>
            <fullName evidence="10">Riboflavin-specific deaminase</fullName>
        </alternativeName>
    </domain>
    <domain>
        <recommendedName>
            <fullName evidence="10">5-amino-6-(5-phosphoribosylamino)uracil reductase</fullName>
            <ecNumber evidence="10">1.1.1.193</ecNumber>
        </recommendedName>
        <alternativeName>
            <fullName evidence="10">HTP reductase</fullName>
        </alternativeName>
    </domain>
</protein>
<evidence type="ECO:0000256" key="6">
    <source>
        <dbReference type="ARBA" id="ARBA00022619"/>
    </source>
</evidence>
<evidence type="ECO:0000259" key="11">
    <source>
        <dbReference type="PROSITE" id="PS51747"/>
    </source>
</evidence>
<dbReference type="InterPro" id="IPR016192">
    <property type="entry name" value="APOBEC/CMP_deaminase_Zn-bd"/>
</dbReference>
<dbReference type="PANTHER" id="PTHR11079:SF162">
    <property type="entry name" value="RIBOFLAVIN BIOSYNTHESIS PROTEIN PYRD, CHLOROPLASTIC"/>
    <property type="match status" value="1"/>
</dbReference>
<dbReference type="InterPro" id="IPR016193">
    <property type="entry name" value="Cytidine_deaminase-like"/>
</dbReference>
<dbReference type="PROSITE" id="PS00903">
    <property type="entry name" value="CYT_DCMP_DEAMINASES_1"/>
    <property type="match status" value="1"/>
</dbReference>
<dbReference type="InterPro" id="IPR004794">
    <property type="entry name" value="Eubact_RibD"/>
</dbReference>
<dbReference type="Gene3D" id="3.40.430.10">
    <property type="entry name" value="Dihydrofolate Reductase, subunit A"/>
    <property type="match status" value="1"/>
</dbReference>
<keyword evidence="10" id="KW-0560">Oxidoreductase</keyword>
<gene>
    <name evidence="12" type="ORF">GETHED_20310</name>
</gene>
<evidence type="ECO:0000256" key="9">
    <source>
        <dbReference type="ARBA" id="ARBA00023268"/>
    </source>
</evidence>
<comment type="pathway">
    <text evidence="2 10">Cofactor biosynthesis; riboflavin biosynthesis; 5-amino-6-(D-ribitylamino)uracil from GTP: step 2/4.</text>
</comment>
<dbReference type="SUPFAM" id="SSF53927">
    <property type="entry name" value="Cytidine deaminase-like"/>
    <property type="match status" value="1"/>
</dbReference>
<comment type="cofactor">
    <cofactor evidence="10">
        <name>Zn(2+)</name>
        <dbReference type="ChEBI" id="CHEBI:29105"/>
    </cofactor>
    <text evidence="10">Binds 1 zinc ion.</text>
</comment>
<dbReference type="InterPro" id="IPR024072">
    <property type="entry name" value="DHFR-like_dom_sf"/>
</dbReference>
<organism evidence="12 13">
    <name type="scientific">Geothrix edaphica</name>
    <dbReference type="NCBI Taxonomy" id="2927976"/>
    <lineage>
        <taxon>Bacteria</taxon>
        <taxon>Pseudomonadati</taxon>
        <taxon>Acidobacteriota</taxon>
        <taxon>Holophagae</taxon>
        <taxon>Holophagales</taxon>
        <taxon>Holophagaceae</taxon>
        <taxon>Geothrix</taxon>
    </lineage>
</organism>
<dbReference type="RefSeq" id="WP_285608929.1">
    <property type="nucleotide sequence ID" value="NZ_BSDC01000002.1"/>
</dbReference>
<dbReference type="EMBL" id="BSDC01000002">
    <property type="protein sequence ID" value="GLH67667.1"/>
    <property type="molecule type" value="Genomic_DNA"/>
</dbReference>
<name>A0ABQ5PZ56_9BACT</name>
<dbReference type="NCBIfam" id="TIGR00326">
    <property type="entry name" value="eubact_ribD"/>
    <property type="match status" value="1"/>
</dbReference>
<dbReference type="Pfam" id="PF00383">
    <property type="entry name" value="dCMP_cyt_deam_1"/>
    <property type="match status" value="1"/>
</dbReference>
<evidence type="ECO:0000256" key="10">
    <source>
        <dbReference type="PIRNR" id="PIRNR006769"/>
    </source>
</evidence>
<dbReference type="InterPro" id="IPR002734">
    <property type="entry name" value="RibDG_C"/>
</dbReference>
<accession>A0ABQ5PZ56</accession>
<feature type="domain" description="CMP/dCMP-type deaminase" evidence="11">
    <location>
        <begin position="27"/>
        <end position="152"/>
    </location>
</feature>
<dbReference type="Pfam" id="PF01872">
    <property type="entry name" value="RibD_C"/>
    <property type="match status" value="1"/>
</dbReference>
<evidence type="ECO:0000256" key="5">
    <source>
        <dbReference type="ARBA" id="ARBA00007417"/>
    </source>
</evidence>
<dbReference type="CDD" id="cd01284">
    <property type="entry name" value="Riboflavin_deaminase-reductase"/>
    <property type="match status" value="1"/>
</dbReference>
<evidence type="ECO:0000313" key="12">
    <source>
        <dbReference type="EMBL" id="GLH67667.1"/>
    </source>
</evidence>
<comment type="pathway">
    <text evidence="3 10">Cofactor biosynthesis; riboflavin biosynthesis; 5-amino-6-(D-ribitylamino)uracil from GTP: step 3/4.</text>
</comment>
<sequence>MPDLDLTPEVAWALATGGPWPEPEGQSGDARFMALALRKGLKGVGLSSPNPPVGCVLVQGGRVIGAGVHTRAGDPHGEIMALRDAEARDEEVRGATAYVTLEPCCHQGRTGPCTLALLQAGVARVVVGVRDPNPRVDGGGLAILRAQGVAVEEGVLGEACARFHAPFFKLIHTGLPWVSLKLALGSDGSLGPAGRTTPITPPAVQRLGHALRRAAEAIVVGRHTAEVDDPQLTDRWSASTAPHRVFHRVVMDNAGQVPAGARVWQPLAGQPALRAVTGDPEPLRGVEDLRLPPGPRGCSLRHLLHELAARGVGRVLVEGGGTLVQAFLEQGLGDEFHRFQSDLPAGGTALELPLPPAWQLRARARWAGGRWEVWR</sequence>
<dbReference type="EC" id="1.1.1.193" evidence="10"/>
<evidence type="ECO:0000256" key="7">
    <source>
        <dbReference type="ARBA" id="ARBA00022723"/>
    </source>
</evidence>